<feature type="region of interest" description="Disordered" evidence="1">
    <location>
        <begin position="272"/>
        <end position="292"/>
    </location>
</feature>
<accession>A0A061H8B9</accession>
<dbReference type="KEGG" id="pfp:PFL1_03405"/>
<evidence type="ECO:0000256" key="1">
    <source>
        <dbReference type="SAM" id="MobiDB-lite"/>
    </source>
</evidence>
<name>A0A061H8B9_9BASI</name>
<feature type="region of interest" description="Disordered" evidence="1">
    <location>
        <begin position="310"/>
        <end position="337"/>
    </location>
</feature>
<feature type="region of interest" description="Disordered" evidence="1">
    <location>
        <begin position="521"/>
        <end position="545"/>
    </location>
</feature>
<dbReference type="AlphaFoldDB" id="A0A061H8B9"/>
<feature type="compositionally biased region" description="Basic residues" evidence="1">
    <location>
        <begin position="272"/>
        <end position="286"/>
    </location>
</feature>
<feature type="compositionally biased region" description="Basic and acidic residues" evidence="1">
    <location>
        <begin position="310"/>
        <end position="329"/>
    </location>
</feature>
<feature type="region of interest" description="Disordered" evidence="1">
    <location>
        <begin position="203"/>
        <end position="247"/>
    </location>
</feature>
<gene>
    <name evidence="2" type="ORF">PFL1_03405</name>
</gene>
<sequence length="1019" mass="107166">MLLAAPPMAASTSQSTVPDSPSSGYLEFPQRQPAATSSEEAANAALLAQTQRSSGTASSNGEVRLQAVLISSGDDAEQEQAGLKHKIRKAALGLGQSPPKRSSSTAEAAKPLMPPPNKRRFSLNALKVPFLSTRKTSGHSVAAPKAAPVRDDQAVTVDLEEGSGHGARSIEQTMLQVTYVDSNEGTTIVAPELPPKELGMLHGRDRAALPPPRSALSRPNSPSRAANRSVSAHRVSFSPSTDEAAEAREQALAVLAREEEQKLEEERKAEIKRRKKEEKLNRKRNNAGRLRGLKSFSTGNLLDISRITSRESVRSDPDADVSRATKEADNDLGLARPPQHRRFSLDRAGIRLHGVRGKGKAKPAKVKVTKKQAIAARHAKLLEQVINAGMGLYPIDAVDSVGPRVDEANRPTKARRDAASKPRTVPVASQAQLRELKKALMDMELANHIIGELRHMQIPERTDSLSHLGAGAIDTGHDGSHGKDRILCVASEESTPPGPDQDVVAAIKASAAEEALRKLEGQYSKQDTASEPSGPGLGPAVQQRTSSLAAEAAVADAVPAASSLDATLPTVRKEPVSAAAAPGTRPRKVVCLDCGEHEAHRRHADRQKLQELGQDDGRGRTAGREALVGGAAALGIAAVAAGAVAGSRPTSATAEDRSDAQDDGEVAFAAASIEERPRDMARSKSSPLLPVLEGGRTLLGSTPVQMLLSPTAAFIGTTGQMSGAFGALADASGAAIRATTDMDAVRPPLDRMAIFVHWWGFELTLPKPTMNYLETAHSVSGAFLSFLQTMAVSGGVPELQPFIRYISVYMDVEFKAIKEQDRGHGVCVAATWLMPLALVPRAWDYSYDPATAVSAAAVSAAAVSTAPNGGAAKISPVSPSPPLQEPMMPLPPLSSLTGANSPMATPTKPRHVFRKAGSGAAVESMSVSAVPVPKRNLSPSQMAAIQAARTERMPADLEAPPALMLHSRSSSADSKEGVVPSAASALAARRSSIGASLSLGLESVEEVPEGSLRIKSKVK</sequence>
<feature type="region of interest" description="Disordered" evidence="1">
    <location>
        <begin position="90"/>
        <end position="120"/>
    </location>
</feature>
<dbReference type="EMBL" id="KE361632">
    <property type="protein sequence ID" value="EPQ29117.1"/>
    <property type="molecule type" value="Genomic_DNA"/>
</dbReference>
<feature type="compositionally biased region" description="Polar residues" evidence="1">
    <location>
        <begin position="10"/>
        <end position="23"/>
    </location>
</feature>
<feature type="region of interest" description="Disordered" evidence="1">
    <location>
        <begin position="404"/>
        <end position="424"/>
    </location>
</feature>
<proteinExistence type="predicted"/>
<feature type="region of interest" description="Disordered" evidence="1">
    <location>
        <begin position="1"/>
        <end position="42"/>
    </location>
</feature>
<dbReference type="eggNOG" id="ENOG502S5UK">
    <property type="taxonomic scope" value="Eukaryota"/>
</dbReference>
<evidence type="ECO:0000313" key="2">
    <source>
        <dbReference type="EMBL" id="EPQ29117.1"/>
    </source>
</evidence>
<dbReference type="Proteomes" id="UP000053664">
    <property type="component" value="Unassembled WGS sequence"/>
</dbReference>
<evidence type="ECO:0000313" key="3">
    <source>
        <dbReference type="Proteomes" id="UP000053664"/>
    </source>
</evidence>
<feature type="region of interest" description="Disordered" evidence="1">
    <location>
        <begin position="598"/>
        <end position="621"/>
    </location>
</feature>
<dbReference type="GeneID" id="19317515"/>
<feature type="compositionally biased region" description="Basic and acidic residues" evidence="1">
    <location>
        <begin position="404"/>
        <end position="420"/>
    </location>
</feature>
<feature type="region of interest" description="Disordered" evidence="1">
    <location>
        <begin position="998"/>
        <end position="1019"/>
    </location>
</feature>
<protein>
    <submittedName>
        <fullName evidence="2">Uncharacterized protein</fullName>
    </submittedName>
</protein>
<dbReference type="RefSeq" id="XP_007879113.1">
    <property type="nucleotide sequence ID" value="XM_007880922.1"/>
</dbReference>
<reference evidence="2 3" key="1">
    <citation type="journal article" date="2013" name="Plant Cell">
        <title>The transition from a phytopathogenic smut ancestor to an anamorphic biocontrol agent deciphered by comparative whole-genome analysis.</title>
        <authorList>
            <person name="Lefebvre F."/>
            <person name="Joly D.L."/>
            <person name="Labbe C."/>
            <person name="Teichmann B."/>
            <person name="Linning R."/>
            <person name="Belzile F."/>
            <person name="Bakkeren G."/>
            <person name="Belanger R.R."/>
        </authorList>
    </citation>
    <scope>NUCLEOTIDE SEQUENCE [LARGE SCALE GENOMIC DNA]</scope>
    <source>
        <strain evidence="2 3">PF-1</strain>
    </source>
</reference>
<dbReference type="OrthoDB" id="2434934at2759"/>
<dbReference type="HOGENOM" id="CLU_332644_0_0_1"/>
<organism evidence="2 3">
    <name type="scientific">Pseudozyma flocculosa PF-1</name>
    <dbReference type="NCBI Taxonomy" id="1277687"/>
    <lineage>
        <taxon>Eukaryota</taxon>
        <taxon>Fungi</taxon>
        <taxon>Dikarya</taxon>
        <taxon>Basidiomycota</taxon>
        <taxon>Ustilaginomycotina</taxon>
        <taxon>Ustilaginomycetes</taxon>
        <taxon>Ustilaginales</taxon>
        <taxon>Ustilaginaceae</taxon>
        <taxon>Pseudozyma</taxon>
    </lineage>
</organism>
<feature type="compositionally biased region" description="Polar residues" evidence="1">
    <location>
        <begin position="217"/>
        <end position="230"/>
    </location>
</feature>